<dbReference type="InterPro" id="IPR001932">
    <property type="entry name" value="PPM-type_phosphatase-like_dom"/>
</dbReference>
<keyword evidence="9" id="KW-0326">Glycosidase</keyword>
<dbReference type="GO" id="GO:0008703">
    <property type="term" value="F:5-amino-6-(5-phosphoribosylamino)uracil reductase activity"/>
    <property type="evidence" value="ECO:0007669"/>
    <property type="project" value="UniProtKB-EC"/>
</dbReference>
<evidence type="ECO:0000256" key="2">
    <source>
        <dbReference type="ARBA" id="ARBA00000751"/>
    </source>
</evidence>
<dbReference type="InterPro" id="IPR002734">
    <property type="entry name" value="RibDG_C"/>
</dbReference>
<sequence length="1193" mass="131006">MAFALGAFTFPSPITCKATSISSSSPSSHDLDAAYIKRAANLADSSAGFTAPHPNFGCVITSTTKERERVVVLGEGYLYGEGTMPAELQAVETAGELCRGATAYLNMEPNDCAADHTSVSAIVQAGISRVVIGIRHPLQHLRGNAVRALRSEGLLVDVLGEDLQSKAFEEALKSCLVVNAPLLYRAASRVPFSVLKYAMTLDGKIAASSGHASWISSKMSRSRVFELRGRSDAVIVGGNTVRRDNPHLTARHGGGHLPRRIVMSKTLNLPEVANLWDDTEVPTMVATQRGARRSFQKFLASKGVEVIEFDILNPKDVMDYFYDRGYLSILWECGGTLAASAISSGVIHKVHAFVAPKIIGGKNAPSPVGELGMVEMTQALELIDVQYEQIGPDMLVSGFLQPVPDLTPNIPSMDETSAIDPSVSAYESNIIFFFKTWDPHGAFSNFSLHPIQMPDENGDYYTWPSVEHYYQANKFVGVNNPVAKKVLDNIKSAKSPEEAARLGRKIQRQHPDLVRSDWESTKIDVMYRALKCKFSTYPNLTSMLLSTAGSVLVEASPHDLFWGGGRDGEGLNYLGRLLMQLRSEFLADSLSNEDDATSGDENEVTTAIRMGSCMSSESRSPLPGSPRGFRKTKGSKRSPASRNSSFDHRREKQLHGTPDAWTGAVFCGVFDGHGPNGHMVANGTTAATLVKQGQNLVIGNVGDSRDILGTRDQNNSLVAVQLTRKQRGFTNVKDVFLPFRKNLRLQEFGCHSYSPGLAMARAFGDFCLKEFGIISVPEISKRCIIDKDEFVVFATDGGIGDPQGPHMEDALLEDEEERPREGSVTLLCIPNIIRALRMGSCMSSESRSPLPGSLRGFCKTKGSKRSPASRNSSFDHRREKQLHRTPGRLFLNGSSEIASIFTQKGNKGINQDAMIVWENFGSRTDAVFCGVFDGHGHMVAKKHQEMFQTLKESFLKAFKVMDWELRMFANIDCFCSGMTAVTPVKQRKQRGFTNVKDVFLPFRVNLRLPHSYSPGLPMARAFRDFCLKEFGIISVPKISSRCIIDKDEFVVLATDGVVDIVGSCPSRSFAARHLGNSAVWAWRSKYRTSKVDDCAVVCLFLDSNFNNLSTASGRTEINRSGTVITGKVVLGEDSQEFKEASEENKDEVSASDPGEIWMAGGKEWSGLEDVSLVNTLLSFPRFMPNIEEKKVRK</sequence>
<dbReference type="Pfam" id="PF00481">
    <property type="entry name" value="PP2C"/>
    <property type="match status" value="2"/>
</dbReference>
<dbReference type="Proteomes" id="UP000834106">
    <property type="component" value="Chromosome 13"/>
</dbReference>
<dbReference type="InterPro" id="IPR050765">
    <property type="entry name" value="Riboflavin_Biosynth_HTPR"/>
</dbReference>
<feature type="domain" description="PPM-type phosphatase" evidence="11">
    <location>
        <begin position="897"/>
        <end position="1101"/>
    </location>
</feature>
<evidence type="ECO:0000256" key="6">
    <source>
        <dbReference type="ARBA" id="ARBA00022857"/>
    </source>
</evidence>
<dbReference type="GO" id="GO:0009231">
    <property type="term" value="P:riboflavin biosynthetic process"/>
    <property type="evidence" value="ECO:0007669"/>
    <property type="project" value="InterPro"/>
</dbReference>
<protein>
    <recommendedName>
        <fullName evidence="4">5-amino-6-(5-phosphoribosylamino)uracil reductase</fullName>
        <ecNumber evidence="4">1.1.1.193</ecNumber>
    </recommendedName>
</protein>
<dbReference type="GO" id="GO:1901135">
    <property type="term" value="P:carbohydrate derivative metabolic process"/>
    <property type="evidence" value="ECO:0007669"/>
    <property type="project" value="UniProtKB-ARBA"/>
</dbReference>
<dbReference type="SUPFAM" id="SSF53597">
    <property type="entry name" value="Dihydrofolate reductase-like"/>
    <property type="match status" value="1"/>
</dbReference>
<dbReference type="GO" id="GO:0016799">
    <property type="term" value="F:hydrolase activity, hydrolyzing N-glycosyl compounds"/>
    <property type="evidence" value="ECO:0007669"/>
    <property type="project" value="UniProtKB-ARBA"/>
</dbReference>
<comment type="catalytic activity">
    <reaction evidence="1">
        <text>5-amino-6-(5-phospho-D-ribosylamino)uracil + H2O = 5,6-diaminouracil + D-ribose 5-phosphate</text>
        <dbReference type="Rhea" id="RHEA:55020"/>
        <dbReference type="ChEBI" id="CHEBI:15377"/>
        <dbReference type="ChEBI" id="CHEBI:46252"/>
        <dbReference type="ChEBI" id="CHEBI:58453"/>
        <dbReference type="ChEBI" id="CHEBI:78346"/>
    </reaction>
</comment>
<dbReference type="PANTHER" id="PTHR38011">
    <property type="entry name" value="DIHYDROFOLATE REDUCTASE FAMILY PROTEIN (AFU_ORTHOLOGUE AFUA_8G06820)"/>
    <property type="match status" value="1"/>
</dbReference>
<dbReference type="NCBIfam" id="TIGR02464">
    <property type="entry name" value="ribofla_fusion"/>
    <property type="match status" value="1"/>
</dbReference>
<comment type="pathway">
    <text evidence="3">Cofactor biosynthesis; riboflavin biosynthesis; 5-amino-6-(D-ribitylamino)uracil from GTP: step 3/4.</text>
</comment>
<dbReference type="NCBIfam" id="TIGR00326">
    <property type="entry name" value="eubact_ribD"/>
    <property type="match status" value="1"/>
</dbReference>
<dbReference type="EMBL" id="OU503048">
    <property type="protein sequence ID" value="CAI9773882.1"/>
    <property type="molecule type" value="Genomic_DNA"/>
</dbReference>
<evidence type="ECO:0000256" key="5">
    <source>
        <dbReference type="ARBA" id="ARBA00022801"/>
    </source>
</evidence>
<evidence type="ECO:0000259" key="12">
    <source>
        <dbReference type="PROSITE" id="PS51747"/>
    </source>
</evidence>
<dbReference type="Pfam" id="PF01872">
    <property type="entry name" value="RibD_C"/>
    <property type="match status" value="1"/>
</dbReference>
<proteinExistence type="predicted"/>
<keyword evidence="7" id="KW-0560">Oxidoreductase</keyword>
<dbReference type="GO" id="GO:0050661">
    <property type="term" value="F:NADP binding"/>
    <property type="evidence" value="ECO:0007669"/>
    <property type="project" value="InterPro"/>
</dbReference>
<feature type="domain" description="CMP/dCMP-type deaminase" evidence="12">
    <location>
        <begin position="30"/>
        <end position="157"/>
    </location>
</feature>
<gene>
    <name evidence="13" type="ORF">FPE_LOCUS21312</name>
</gene>
<evidence type="ECO:0000256" key="1">
    <source>
        <dbReference type="ARBA" id="ARBA00000022"/>
    </source>
</evidence>
<dbReference type="Gene3D" id="3.40.430.10">
    <property type="entry name" value="Dihydrofolate Reductase, subunit A"/>
    <property type="match status" value="1"/>
</dbReference>
<dbReference type="AlphaFoldDB" id="A0AAD1ZQI5"/>
<dbReference type="InterPro" id="IPR004794">
    <property type="entry name" value="Eubact_RibD"/>
</dbReference>
<dbReference type="PROSITE" id="PS51746">
    <property type="entry name" value="PPM_2"/>
    <property type="match status" value="2"/>
</dbReference>
<organism evidence="13 14">
    <name type="scientific">Fraxinus pennsylvanica</name>
    <dbReference type="NCBI Taxonomy" id="56036"/>
    <lineage>
        <taxon>Eukaryota</taxon>
        <taxon>Viridiplantae</taxon>
        <taxon>Streptophyta</taxon>
        <taxon>Embryophyta</taxon>
        <taxon>Tracheophyta</taxon>
        <taxon>Spermatophyta</taxon>
        <taxon>Magnoliopsida</taxon>
        <taxon>eudicotyledons</taxon>
        <taxon>Gunneridae</taxon>
        <taxon>Pentapetalae</taxon>
        <taxon>asterids</taxon>
        <taxon>lamiids</taxon>
        <taxon>Lamiales</taxon>
        <taxon>Oleaceae</taxon>
        <taxon>Oleeae</taxon>
        <taxon>Fraxinus</taxon>
    </lineage>
</organism>
<dbReference type="GO" id="GO:0008835">
    <property type="term" value="F:diaminohydroxyphosphoribosylaminopyrimidine deaminase activity"/>
    <property type="evidence" value="ECO:0007669"/>
    <property type="project" value="InterPro"/>
</dbReference>
<feature type="region of interest" description="Disordered" evidence="10">
    <location>
        <begin position="844"/>
        <end position="880"/>
    </location>
</feature>
<dbReference type="SMART" id="SM00332">
    <property type="entry name" value="PP2Cc"/>
    <property type="match status" value="2"/>
</dbReference>
<dbReference type="InterPro" id="IPR037238">
    <property type="entry name" value="YbiA-like_sf"/>
</dbReference>
<name>A0AAD1ZQI5_9LAMI</name>
<evidence type="ECO:0000256" key="9">
    <source>
        <dbReference type="ARBA" id="ARBA00023295"/>
    </source>
</evidence>
<evidence type="ECO:0000256" key="4">
    <source>
        <dbReference type="ARBA" id="ARBA00013173"/>
    </source>
</evidence>
<dbReference type="EC" id="1.1.1.193" evidence="4"/>
<evidence type="ECO:0000256" key="8">
    <source>
        <dbReference type="ARBA" id="ARBA00023268"/>
    </source>
</evidence>
<evidence type="ECO:0000256" key="7">
    <source>
        <dbReference type="ARBA" id="ARBA00023002"/>
    </source>
</evidence>
<evidence type="ECO:0000313" key="14">
    <source>
        <dbReference type="Proteomes" id="UP000834106"/>
    </source>
</evidence>
<dbReference type="InterPro" id="IPR024072">
    <property type="entry name" value="DHFR-like_dom_sf"/>
</dbReference>
<evidence type="ECO:0000256" key="10">
    <source>
        <dbReference type="SAM" id="MobiDB-lite"/>
    </source>
</evidence>
<feature type="region of interest" description="Disordered" evidence="10">
    <location>
        <begin position="610"/>
        <end position="654"/>
    </location>
</feature>
<feature type="compositionally biased region" description="Basic and acidic residues" evidence="10">
    <location>
        <begin position="645"/>
        <end position="654"/>
    </location>
</feature>
<feature type="domain" description="PPM-type phosphatase" evidence="11">
    <location>
        <begin position="611"/>
        <end position="831"/>
    </location>
</feature>
<accession>A0AAD1ZQI5</accession>
<keyword evidence="8" id="KW-0511">Multifunctional enzyme</keyword>
<dbReference type="Pfam" id="PF08719">
    <property type="entry name" value="NADAR"/>
    <property type="match status" value="1"/>
</dbReference>
<dbReference type="InterPro" id="IPR011549">
    <property type="entry name" value="RibD_C"/>
</dbReference>
<comment type="catalytic activity">
    <reaction evidence="2">
        <text>2,5-diamino-6-hydroxy-4-(5-phosphoribosylamino)-pyrimidine + H2O = 2,5,6-triamino-4-hydroxypyrimidine + D-ribose 5-phosphate</text>
        <dbReference type="Rhea" id="RHEA:23436"/>
        <dbReference type="ChEBI" id="CHEBI:15377"/>
        <dbReference type="ChEBI" id="CHEBI:58614"/>
        <dbReference type="ChEBI" id="CHEBI:78346"/>
        <dbReference type="ChEBI" id="CHEBI:137796"/>
    </reaction>
</comment>
<dbReference type="InterPro" id="IPR012816">
    <property type="entry name" value="NADAR"/>
</dbReference>
<dbReference type="InterPro" id="IPR036457">
    <property type="entry name" value="PPM-type-like_dom_sf"/>
</dbReference>
<dbReference type="SUPFAM" id="SSF53927">
    <property type="entry name" value="Cytidine deaminase-like"/>
    <property type="match status" value="1"/>
</dbReference>
<dbReference type="PROSITE" id="PS51747">
    <property type="entry name" value="CYT_DCMP_DEAMINASES_2"/>
    <property type="match status" value="1"/>
</dbReference>
<dbReference type="Gene3D" id="3.40.140.10">
    <property type="entry name" value="Cytidine Deaminase, domain 2"/>
    <property type="match status" value="1"/>
</dbReference>
<dbReference type="NCBIfam" id="TIGR00227">
    <property type="entry name" value="ribD_Cterm"/>
    <property type="match status" value="1"/>
</dbReference>
<dbReference type="SUPFAM" id="SSF81606">
    <property type="entry name" value="PP2C-like"/>
    <property type="match status" value="2"/>
</dbReference>
<evidence type="ECO:0000259" key="11">
    <source>
        <dbReference type="PROSITE" id="PS51746"/>
    </source>
</evidence>
<dbReference type="CDD" id="cd00143">
    <property type="entry name" value="PP2Cc"/>
    <property type="match status" value="2"/>
</dbReference>
<reference evidence="13" key="1">
    <citation type="submission" date="2023-05" db="EMBL/GenBank/DDBJ databases">
        <authorList>
            <person name="Huff M."/>
        </authorList>
    </citation>
    <scope>NUCLEOTIDE SEQUENCE</scope>
</reference>
<evidence type="ECO:0000256" key="3">
    <source>
        <dbReference type="ARBA" id="ARBA00004910"/>
    </source>
</evidence>
<dbReference type="PANTHER" id="PTHR38011:SF7">
    <property type="entry name" value="2,5-DIAMINO-6-RIBOSYLAMINO-4(3H)-PYRIMIDINONE 5'-PHOSPHATE REDUCTASE"/>
    <property type="match status" value="1"/>
</dbReference>
<keyword evidence="6" id="KW-0521">NADP</keyword>
<dbReference type="InterPro" id="IPR016193">
    <property type="entry name" value="Cytidine_deaminase-like"/>
</dbReference>
<dbReference type="CDD" id="cd15457">
    <property type="entry name" value="NADAR"/>
    <property type="match status" value="1"/>
</dbReference>
<dbReference type="SUPFAM" id="SSF143990">
    <property type="entry name" value="YbiA-like"/>
    <property type="match status" value="1"/>
</dbReference>
<dbReference type="Gene3D" id="1.10.357.40">
    <property type="entry name" value="YbiA-like"/>
    <property type="match status" value="1"/>
</dbReference>
<keyword evidence="5" id="KW-0378">Hydrolase</keyword>
<evidence type="ECO:0000313" key="13">
    <source>
        <dbReference type="EMBL" id="CAI9773882.1"/>
    </source>
</evidence>
<dbReference type="FunFam" id="1.10.357.40:FF:000001">
    <property type="entry name" value="Swarming motility protein ybiA"/>
    <property type="match status" value="1"/>
</dbReference>
<dbReference type="InterPro" id="IPR002125">
    <property type="entry name" value="CMP_dCMP_dom"/>
</dbReference>
<dbReference type="Gene3D" id="3.60.40.10">
    <property type="entry name" value="PPM-type phosphatase domain"/>
    <property type="match status" value="3"/>
</dbReference>
<keyword evidence="14" id="KW-1185">Reference proteome</keyword>